<dbReference type="PANTHER" id="PTHR24221:SF654">
    <property type="entry name" value="ATP-BINDING CASSETTE SUB-FAMILY B MEMBER 6"/>
    <property type="match status" value="1"/>
</dbReference>
<dbReference type="InterPro" id="IPR017871">
    <property type="entry name" value="ABC_transporter-like_CS"/>
</dbReference>
<feature type="transmembrane region" description="Helical" evidence="7">
    <location>
        <begin position="302"/>
        <end position="319"/>
    </location>
</feature>
<evidence type="ECO:0000313" key="11">
    <source>
        <dbReference type="Proteomes" id="UP001245285"/>
    </source>
</evidence>
<keyword evidence="5 7" id="KW-1133">Transmembrane helix</keyword>
<keyword evidence="4 10" id="KW-0067">ATP-binding</keyword>
<sequence length="603" mass="69187">MDFRFRIKNFFHYFNYFYQYLRYRIFIAIFLSLLVGLLDSVGIALFIPLFKMISSEENTGDPVNTESSSDFISSFIVDNLGVAPSLFNFFLLIFTFFILKGIAKYFEAYMRILYQQSFMRKIRVSNIDLFGNSSFNAFLRADTGRIQNTFSGEVQRVNSAYKFYLKTVQMGALVFVYIILALGADWKFTLLVIFGASFLNLIFRRLYKQTKFFSRQYTLESHKFQNLLVQTVHFFQYLKATGLTEIYNQKLKKNILKVEAVQQKLGKVDSLLAGLREPLTILVIFGAIFVNIYVFNENLGNILLSLILLYRGITFFIGVQEQWNSFLSTSGSLDNMKIFTSELKKNKEQNGNQIFSSFANSLVLRNLSFGFHMKEPILQDINLTIYKNETIAIVGESGAGKSTLMNILAGLVRPVSGEYKIDNLNINELNLNSFRSRIGYILQDAVIFNDTVFNNITFWAPKTDKNFRRFRWAAEKAEILQFIKDLPQHEETVLGSNGINISGGQKQRLSIARELYKDVDFLFMDEATSALDGETEAAVQQNIKNLKGEYTIIIIAHRLATVRDADRIVLMDSGKLSAQGSFQQLYHNSEEFRAMVALQNLSN</sequence>
<evidence type="ECO:0000256" key="6">
    <source>
        <dbReference type="ARBA" id="ARBA00023136"/>
    </source>
</evidence>
<evidence type="ECO:0000256" key="4">
    <source>
        <dbReference type="ARBA" id="ARBA00022840"/>
    </source>
</evidence>
<name>A0ABU3CMM7_9FLAO</name>
<dbReference type="InterPro" id="IPR027417">
    <property type="entry name" value="P-loop_NTPase"/>
</dbReference>
<evidence type="ECO:0000256" key="2">
    <source>
        <dbReference type="ARBA" id="ARBA00022692"/>
    </source>
</evidence>
<dbReference type="SUPFAM" id="SSF90123">
    <property type="entry name" value="ABC transporter transmembrane region"/>
    <property type="match status" value="1"/>
</dbReference>
<evidence type="ECO:0000259" key="9">
    <source>
        <dbReference type="PROSITE" id="PS50929"/>
    </source>
</evidence>
<dbReference type="Gene3D" id="1.20.1560.10">
    <property type="entry name" value="ABC transporter type 1, transmembrane domain"/>
    <property type="match status" value="1"/>
</dbReference>
<dbReference type="EMBL" id="JAVRHO010000018">
    <property type="protein sequence ID" value="MDT0647594.1"/>
    <property type="molecule type" value="Genomic_DNA"/>
</dbReference>
<dbReference type="InterPro" id="IPR036640">
    <property type="entry name" value="ABC1_TM_sf"/>
</dbReference>
<gene>
    <name evidence="10" type="ORF">RM545_12915</name>
</gene>
<evidence type="ECO:0000256" key="5">
    <source>
        <dbReference type="ARBA" id="ARBA00022989"/>
    </source>
</evidence>
<dbReference type="InterPro" id="IPR003439">
    <property type="entry name" value="ABC_transporter-like_ATP-bd"/>
</dbReference>
<evidence type="ECO:0000256" key="7">
    <source>
        <dbReference type="SAM" id="Phobius"/>
    </source>
</evidence>
<comment type="subcellular location">
    <subcellularLocation>
        <location evidence="1">Cell membrane</location>
        <topology evidence="1">Multi-pass membrane protein</topology>
    </subcellularLocation>
</comment>
<dbReference type="Gene3D" id="3.40.50.300">
    <property type="entry name" value="P-loop containing nucleotide triphosphate hydrolases"/>
    <property type="match status" value="1"/>
</dbReference>
<evidence type="ECO:0000256" key="3">
    <source>
        <dbReference type="ARBA" id="ARBA00022741"/>
    </source>
</evidence>
<evidence type="ECO:0000259" key="8">
    <source>
        <dbReference type="PROSITE" id="PS50893"/>
    </source>
</evidence>
<dbReference type="InterPro" id="IPR039421">
    <property type="entry name" value="Type_1_exporter"/>
</dbReference>
<feature type="transmembrane region" description="Helical" evidence="7">
    <location>
        <begin position="85"/>
        <end position="103"/>
    </location>
</feature>
<feature type="domain" description="ABC transporter" evidence="8">
    <location>
        <begin position="362"/>
        <end position="598"/>
    </location>
</feature>
<dbReference type="Pfam" id="PF00664">
    <property type="entry name" value="ABC_membrane"/>
    <property type="match status" value="1"/>
</dbReference>
<accession>A0ABU3CMM7</accession>
<feature type="transmembrane region" description="Helical" evidence="7">
    <location>
        <begin position="21"/>
        <end position="47"/>
    </location>
</feature>
<dbReference type="GO" id="GO:0005524">
    <property type="term" value="F:ATP binding"/>
    <property type="evidence" value="ECO:0007669"/>
    <property type="project" value="UniProtKB-KW"/>
</dbReference>
<keyword evidence="6 7" id="KW-0472">Membrane</keyword>
<protein>
    <submittedName>
        <fullName evidence="10">ABC transporter ATP-binding protein</fullName>
    </submittedName>
</protein>
<dbReference type="SUPFAM" id="SSF52540">
    <property type="entry name" value="P-loop containing nucleoside triphosphate hydrolases"/>
    <property type="match status" value="1"/>
</dbReference>
<dbReference type="RefSeq" id="WP_311495694.1">
    <property type="nucleotide sequence ID" value="NZ_JAVRHO010000018.1"/>
</dbReference>
<keyword evidence="2 7" id="KW-0812">Transmembrane</keyword>
<feature type="transmembrane region" description="Helical" evidence="7">
    <location>
        <begin position="279"/>
        <end position="296"/>
    </location>
</feature>
<organism evidence="10 11">
    <name type="scientific">Autumnicola lenta</name>
    <dbReference type="NCBI Taxonomy" id="3075593"/>
    <lineage>
        <taxon>Bacteria</taxon>
        <taxon>Pseudomonadati</taxon>
        <taxon>Bacteroidota</taxon>
        <taxon>Flavobacteriia</taxon>
        <taxon>Flavobacteriales</taxon>
        <taxon>Flavobacteriaceae</taxon>
        <taxon>Autumnicola</taxon>
    </lineage>
</organism>
<dbReference type="PROSITE" id="PS50929">
    <property type="entry name" value="ABC_TM1F"/>
    <property type="match status" value="1"/>
</dbReference>
<dbReference type="InterPro" id="IPR003593">
    <property type="entry name" value="AAA+_ATPase"/>
</dbReference>
<dbReference type="PROSITE" id="PS00211">
    <property type="entry name" value="ABC_TRANSPORTER_1"/>
    <property type="match status" value="1"/>
</dbReference>
<feature type="domain" description="ABC transmembrane type-1" evidence="9">
    <location>
        <begin position="26"/>
        <end position="328"/>
    </location>
</feature>
<dbReference type="SMART" id="SM00382">
    <property type="entry name" value="AAA"/>
    <property type="match status" value="1"/>
</dbReference>
<dbReference type="PANTHER" id="PTHR24221">
    <property type="entry name" value="ATP-BINDING CASSETTE SUB-FAMILY B"/>
    <property type="match status" value="1"/>
</dbReference>
<keyword evidence="3" id="KW-0547">Nucleotide-binding</keyword>
<dbReference type="Pfam" id="PF00005">
    <property type="entry name" value="ABC_tran"/>
    <property type="match status" value="1"/>
</dbReference>
<dbReference type="PROSITE" id="PS50893">
    <property type="entry name" value="ABC_TRANSPORTER_2"/>
    <property type="match status" value="1"/>
</dbReference>
<evidence type="ECO:0000313" key="10">
    <source>
        <dbReference type="EMBL" id="MDT0647594.1"/>
    </source>
</evidence>
<proteinExistence type="predicted"/>
<comment type="caution">
    <text evidence="10">The sequence shown here is derived from an EMBL/GenBank/DDBJ whole genome shotgun (WGS) entry which is preliminary data.</text>
</comment>
<reference evidence="10 11" key="1">
    <citation type="submission" date="2023-09" db="EMBL/GenBank/DDBJ databases">
        <authorList>
            <person name="Rey-Velasco X."/>
        </authorList>
    </citation>
    <scope>NUCLEOTIDE SEQUENCE [LARGE SCALE GENOMIC DNA]</scope>
    <source>
        <strain evidence="10 11">F260</strain>
    </source>
</reference>
<dbReference type="InterPro" id="IPR011527">
    <property type="entry name" value="ABC1_TM_dom"/>
</dbReference>
<evidence type="ECO:0000256" key="1">
    <source>
        <dbReference type="ARBA" id="ARBA00004651"/>
    </source>
</evidence>
<dbReference type="Proteomes" id="UP001245285">
    <property type="component" value="Unassembled WGS sequence"/>
</dbReference>
<keyword evidence="11" id="KW-1185">Reference proteome</keyword>